<evidence type="ECO:0000256" key="7">
    <source>
        <dbReference type="ARBA" id="ARBA00023136"/>
    </source>
</evidence>
<evidence type="ECO:0000256" key="3">
    <source>
        <dbReference type="ARBA" id="ARBA00022448"/>
    </source>
</evidence>
<evidence type="ECO:0000313" key="12">
    <source>
        <dbReference type="Proteomes" id="UP000010091"/>
    </source>
</evidence>
<dbReference type="GO" id="GO:0015179">
    <property type="term" value="F:L-amino acid transmembrane transporter activity"/>
    <property type="evidence" value="ECO:0007669"/>
    <property type="project" value="TreeGrafter"/>
</dbReference>
<feature type="transmembrane region" description="Helical" evidence="9">
    <location>
        <begin position="423"/>
        <end position="443"/>
    </location>
</feature>
<feature type="transmembrane region" description="Helical" evidence="9">
    <location>
        <begin position="759"/>
        <end position="778"/>
    </location>
</feature>
<name>J9VZW6_CRYN9</name>
<feature type="domain" description="Amino acid transporter transmembrane" evidence="10">
    <location>
        <begin position="284"/>
        <end position="724"/>
    </location>
</feature>
<feature type="transmembrane region" description="Helical" evidence="9">
    <location>
        <begin position="506"/>
        <end position="528"/>
    </location>
</feature>
<keyword evidence="5" id="KW-0029">Amino-acid transport</keyword>
<feature type="compositionally biased region" description="Polar residues" evidence="8">
    <location>
        <begin position="148"/>
        <end position="162"/>
    </location>
</feature>
<evidence type="ECO:0000256" key="1">
    <source>
        <dbReference type="ARBA" id="ARBA00004141"/>
    </source>
</evidence>
<keyword evidence="6 9" id="KW-1133">Transmembrane helix</keyword>
<protein>
    <submittedName>
        <fullName evidence="11">Solute carrier family 32 (Vesicular inhibitory amino acid transporter)</fullName>
    </submittedName>
</protein>
<dbReference type="VEuPathDB" id="FungiDB:CNAG_05996"/>
<evidence type="ECO:0000256" key="8">
    <source>
        <dbReference type="SAM" id="MobiDB-lite"/>
    </source>
</evidence>
<keyword evidence="4 9" id="KW-0812">Transmembrane</keyword>
<feature type="region of interest" description="Disordered" evidence="8">
    <location>
        <begin position="148"/>
        <end position="174"/>
    </location>
</feature>
<feature type="transmembrane region" description="Helical" evidence="9">
    <location>
        <begin position="316"/>
        <end position="337"/>
    </location>
</feature>
<dbReference type="KEGG" id="cng:CNAG_05996"/>
<evidence type="ECO:0000256" key="5">
    <source>
        <dbReference type="ARBA" id="ARBA00022970"/>
    </source>
</evidence>
<dbReference type="HOGENOM" id="CLU_009646_8_0_1"/>
<accession>J9VZW6</accession>
<dbReference type="Pfam" id="PF01490">
    <property type="entry name" value="Aa_trans"/>
    <property type="match status" value="1"/>
</dbReference>
<evidence type="ECO:0000256" key="2">
    <source>
        <dbReference type="ARBA" id="ARBA00008066"/>
    </source>
</evidence>
<feature type="transmembrane region" description="Helical" evidence="9">
    <location>
        <begin position="548"/>
        <end position="566"/>
    </location>
</feature>
<keyword evidence="7 9" id="KW-0472">Membrane</keyword>
<dbReference type="EMBL" id="CP003831">
    <property type="protein sequence ID" value="AFR98234.2"/>
    <property type="molecule type" value="Genomic_DNA"/>
</dbReference>
<organism evidence="11 12">
    <name type="scientific">Cryptococcus neoformans (strain H99 / ATCC 208821 / CBS 10515 / FGSC 9487)</name>
    <name type="common">Cryptococcus neoformans var. grubii serotype A</name>
    <dbReference type="NCBI Taxonomy" id="235443"/>
    <lineage>
        <taxon>Eukaryota</taxon>
        <taxon>Fungi</taxon>
        <taxon>Dikarya</taxon>
        <taxon>Basidiomycota</taxon>
        <taxon>Agaricomycotina</taxon>
        <taxon>Tremellomycetes</taxon>
        <taxon>Tremellales</taxon>
        <taxon>Cryptococcaceae</taxon>
        <taxon>Cryptococcus</taxon>
        <taxon>Cryptococcus neoformans species complex</taxon>
    </lineage>
</organism>
<reference evidence="11 12" key="1">
    <citation type="journal article" date="2014" name="PLoS Genet.">
        <title>Analysis of the genome and transcriptome of Cryptococcus neoformans var. grubii reveals complex RNA expression and microevolution leading to virulence attenuation.</title>
        <authorList>
            <person name="Janbon G."/>
            <person name="Ormerod K.L."/>
            <person name="Paulet D."/>
            <person name="Byrnes E.J.III."/>
            <person name="Yadav V."/>
            <person name="Chatterjee G."/>
            <person name="Mullapudi N."/>
            <person name="Hon C.C."/>
            <person name="Billmyre R.B."/>
            <person name="Brunel F."/>
            <person name="Bahn Y.S."/>
            <person name="Chen W."/>
            <person name="Chen Y."/>
            <person name="Chow E.W."/>
            <person name="Coppee J.Y."/>
            <person name="Floyd-Averette A."/>
            <person name="Gaillardin C."/>
            <person name="Gerik K.J."/>
            <person name="Goldberg J."/>
            <person name="Gonzalez-Hilarion S."/>
            <person name="Gujja S."/>
            <person name="Hamlin J.L."/>
            <person name="Hsueh Y.P."/>
            <person name="Ianiri G."/>
            <person name="Jones S."/>
            <person name="Kodira C.D."/>
            <person name="Kozubowski L."/>
            <person name="Lam W."/>
            <person name="Marra M."/>
            <person name="Mesner L.D."/>
            <person name="Mieczkowski P.A."/>
            <person name="Moyrand F."/>
            <person name="Nielsen K."/>
            <person name="Proux C."/>
            <person name="Rossignol T."/>
            <person name="Schein J.E."/>
            <person name="Sun S."/>
            <person name="Wollschlaeger C."/>
            <person name="Wood I.A."/>
            <person name="Zeng Q."/>
            <person name="Neuveglise C."/>
            <person name="Newlon C.S."/>
            <person name="Perfect J.R."/>
            <person name="Lodge J.K."/>
            <person name="Idnurm A."/>
            <person name="Stajich J.E."/>
            <person name="Kronstad J.W."/>
            <person name="Sanyal K."/>
            <person name="Heitman J."/>
            <person name="Fraser J.A."/>
            <person name="Cuomo C.A."/>
            <person name="Dietrich F.S."/>
        </authorList>
    </citation>
    <scope>NUCLEOTIDE SEQUENCE [LARGE SCALE GENOMIC DNA]</scope>
    <source>
        <strain evidence="12">H99 / ATCC 208821 / CBS 10515 / FGSC 9487</strain>
    </source>
</reference>
<evidence type="ECO:0000313" key="11">
    <source>
        <dbReference type="EMBL" id="AFR98234.2"/>
    </source>
</evidence>
<feature type="compositionally biased region" description="Polar residues" evidence="8">
    <location>
        <begin position="625"/>
        <end position="652"/>
    </location>
</feature>
<dbReference type="OrthoDB" id="655540at2759"/>
<feature type="transmembrane region" description="Helical" evidence="9">
    <location>
        <begin position="698"/>
        <end position="720"/>
    </location>
</feature>
<evidence type="ECO:0000256" key="4">
    <source>
        <dbReference type="ARBA" id="ARBA00022692"/>
    </source>
</evidence>
<keyword evidence="12" id="KW-1185">Reference proteome</keyword>
<feature type="region of interest" description="Disordered" evidence="8">
    <location>
        <begin position="195"/>
        <end position="287"/>
    </location>
</feature>
<evidence type="ECO:0000259" key="10">
    <source>
        <dbReference type="Pfam" id="PF01490"/>
    </source>
</evidence>
<feature type="region of interest" description="Disordered" evidence="8">
    <location>
        <begin position="1"/>
        <end position="27"/>
    </location>
</feature>
<feature type="compositionally biased region" description="Basic and acidic residues" evidence="8">
    <location>
        <begin position="245"/>
        <end position="257"/>
    </location>
</feature>
<comment type="subcellular location">
    <subcellularLocation>
        <location evidence="1">Membrane</location>
        <topology evidence="1">Multi-pass membrane protein</topology>
    </subcellularLocation>
</comment>
<dbReference type="InterPro" id="IPR013057">
    <property type="entry name" value="AA_transpt_TM"/>
</dbReference>
<dbReference type="RefSeq" id="XP_012052959.1">
    <property type="nucleotide sequence ID" value="XM_012197569.1"/>
</dbReference>
<evidence type="ECO:0000256" key="6">
    <source>
        <dbReference type="ARBA" id="ARBA00022989"/>
    </source>
</evidence>
<dbReference type="PANTHER" id="PTHR22950:SF692">
    <property type="entry name" value="TRANSMEMBRANE AMINO ACID TRANSPORTER FAMILY PROTEIN"/>
    <property type="match status" value="1"/>
</dbReference>
<feature type="transmembrane region" description="Helical" evidence="9">
    <location>
        <begin position="397"/>
        <end position="416"/>
    </location>
</feature>
<dbReference type="Proteomes" id="UP000010091">
    <property type="component" value="Chromosome 12"/>
</dbReference>
<keyword evidence="3" id="KW-0813">Transport</keyword>
<proteinExistence type="inferred from homology"/>
<sequence length="799" mass="86998">MSLSQGKSVPIPNLGPKHESRKKGHVMQSSLELVFSYSRSQQMHYGSRSAPSFLDDSSFRGDQFYVDDHDEDQNHNDIYDTMERIGEDEFEGRDLSGIWADLNPAGAISEGNECGTREELGQDSHITRRSSEEPALFLSDSMPISPIFQPQPSANQGSTVNTLPPDGVGSIQGPFLAAMRSPPLAPVLPHPGSRDKSYYIEAGSSFSPRTPKRWNSHTGDDSTPMETRDSTVLVPSSPQCLGKGKSAENRPLLDGRPTEGYASIQPQNETRRKSSRRKPSKGGQSTEGQTLFNATAVLVGIGLLSLPLAFAYAGWIGGTIMLLSFGWLTCYTAKLLARLIRADGRMMGYTDIGLRAFGGWAGAGINLLLCMELFALSVALILLFGDTLNVLYPSIPSSVWKLIGFFVIVPTALLPLRLLSLPSLLSSISSLLLIIVLLIDGFLPSPEPSSISTGSLLHPSPTSLSPEWSRGNWLGGIGLALAGFGGHAVMPSLARDMKQPEKFDRVVNWAFAIATGISFTAGAAGYLMFGKTVSDEVTKDLMRGKYHYPRALNIMALWMIVINPLTKFGLSSRPLNLTIEGILRISPSPQPFLFSSFNGGLESALESGTPETSQIGFPERRDRSSLSTHNNPRTSRRSSALTSPSNPHHFPESQSQIVAFEQHVSKERKKRWLRMVSRVVITALCVGVAVVLPGFGRVMAFLGSFSAFLICIILPLLFYIRLSPTLLPSCPLSPHSPISSPTAHSQPMSRWTSDRFTNTIHWVLVIASTALMIAGLYGRSCQEVGVMSWKRSSCILWGA</sequence>
<dbReference type="PANTHER" id="PTHR22950">
    <property type="entry name" value="AMINO ACID TRANSPORTER"/>
    <property type="match status" value="1"/>
</dbReference>
<feature type="transmembrane region" description="Helical" evidence="9">
    <location>
        <begin position="357"/>
        <end position="385"/>
    </location>
</feature>
<feature type="region of interest" description="Disordered" evidence="8">
    <location>
        <begin position="604"/>
        <end position="652"/>
    </location>
</feature>
<dbReference type="AlphaFoldDB" id="J9VZW6"/>
<dbReference type="GO" id="GO:0005774">
    <property type="term" value="C:vacuolar membrane"/>
    <property type="evidence" value="ECO:0007669"/>
    <property type="project" value="TreeGrafter"/>
</dbReference>
<gene>
    <name evidence="11" type="ORF">CNAG_05996</name>
</gene>
<feature type="transmembrane region" description="Helical" evidence="9">
    <location>
        <begin position="473"/>
        <end position="494"/>
    </location>
</feature>
<evidence type="ECO:0000256" key="9">
    <source>
        <dbReference type="SAM" id="Phobius"/>
    </source>
</evidence>
<comment type="similarity">
    <text evidence="2">Belongs to the amino acid/polyamine transporter 2 family.</text>
</comment>
<feature type="transmembrane region" description="Helical" evidence="9">
    <location>
        <begin position="675"/>
        <end position="692"/>
    </location>
</feature>
<dbReference type="GeneID" id="23889255"/>